<accession>A0A5D4HEW7</accession>
<sequence length="154" mass="17966">MKRVWIYQSNRFLQEEEIRRIEQILQEFVAQWTAHGNQLAGSFEIRYGLFVLLMVDEQKAMVTGCSIDKSVHLLKKIEHELGISLFDRMQIAYKSSIDQPIHLVSQEDFRKLLATGEINLDAAIVFNNMITSAEELDTIWEVPIKDSWHARVFL</sequence>
<dbReference type="Proteomes" id="UP000322362">
    <property type="component" value="Unassembled WGS sequence"/>
</dbReference>
<name>A0A5D4HEW7_9SPHI</name>
<proteinExistence type="predicted"/>
<organism evidence="1 2">
    <name type="scientific">Sphingobacterium phlebotomi</name>
    <dbReference type="NCBI Taxonomy" id="2605433"/>
    <lineage>
        <taxon>Bacteria</taxon>
        <taxon>Pseudomonadati</taxon>
        <taxon>Bacteroidota</taxon>
        <taxon>Sphingobacteriia</taxon>
        <taxon>Sphingobacteriales</taxon>
        <taxon>Sphingobacteriaceae</taxon>
        <taxon>Sphingobacterium</taxon>
    </lineage>
</organism>
<dbReference type="EMBL" id="VTAV01000001">
    <property type="protein sequence ID" value="TYR38145.1"/>
    <property type="molecule type" value="Genomic_DNA"/>
</dbReference>
<dbReference type="RefSeq" id="WP_148917609.1">
    <property type="nucleotide sequence ID" value="NZ_VTAV01000001.1"/>
</dbReference>
<comment type="caution">
    <text evidence="1">The sequence shown here is derived from an EMBL/GenBank/DDBJ whole genome shotgun (WGS) entry which is preliminary data.</text>
</comment>
<keyword evidence="2" id="KW-1185">Reference proteome</keyword>
<evidence type="ECO:0000313" key="1">
    <source>
        <dbReference type="EMBL" id="TYR38145.1"/>
    </source>
</evidence>
<protein>
    <submittedName>
        <fullName evidence="1">ABC transporter ATPase</fullName>
    </submittedName>
</protein>
<evidence type="ECO:0000313" key="2">
    <source>
        <dbReference type="Proteomes" id="UP000322362"/>
    </source>
</evidence>
<gene>
    <name evidence="1" type="ORF">FXV77_02365</name>
</gene>
<dbReference type="AlphaFoldDB" id="A0A5D4HEW7"/>
<reference evidence="1 2" key="1">
    <citation type="submission" date="2019-08" db="EMBL/GenBank/DDBJ databases">
        <title>Phlebobacter frassis gen. nov. sp. nov., a new member of family Sphingobacteriaceae isolated from sand fly rearing media.</title>
        <authorList>
            <person name="Kakumanu M.L."/>
            <person name="Marayati B.F."/>
            <person name="Wada-Katsumata A."/>
            <person name="Wasserberg G."/>
            <person name="Schal C."/>
            <person name="Apperson C.S."/>
            <person name="Ponnusamy L."/>
        </authorList>
    </citation>
    <scope>NUCLEOTIDE SEQUENCE [LARGE SCALE GENOMIC DNA]</scope>
    <source>
        <strain evidence="1 2">SSI9</strain>
    </source>
</reference>